<keyword evidence="2" id="KW-1185">Reference proteome</keyword>
<accession>A0AAV8XU16</accession>
<organism evidence="1 2">
    <name type="scientific">Aromia moschata</name>
    <dbReference type="NCBI Taxonomy" id="1265417"/>
    <lineage>
        <taxon>Eukaryota</taxon>
        <taxon>Metazoa</taxon>
        <taxon>Ecdysozoa</taxon>
        <taxon>Arthropoda</taxon>
        <taxon>Hexapoda</taxon>
        <taxon>Insecta</taxon>
        <taxon>Pterygota</taxon>
        <taxon>Neoptera</taxon>
        <taxon>Endopterygota</taxon>
        <taxon>Coleoptera</taxon>
        <taxon>Polyphaga</taxon>
        <taxon>Cucujiformia</taxon>
        <taxon>Chrysomeloidea</taxon>
        <taxon>Cerambycidae</taxon>
        <taxon>Cerambycinae</taxon>
        <taxon>Callichromatini</taxon>
        <taxon>Aromia</taxon>
    </lineage>
</organism>
<proteinExistence type="predicted"/>
<evidence type="ECO:0000313" key="1">
    <source>
        <dbReference type="EMBL" id="KAJ8941833.1"/>
    </source>
</evidence>
<dbReference type="Proteomes" id="UP001162162">
    <property type="component" value="Unassembled WGS sequence"/>
</dbReference>
<name>A0AAV8XU16_9CUCU</name>
<gene>
    <name evidence="1" type="ORF">NQ318_005116</name>
</gene>
<dbReference type="EMBL" id="JAPWTK010000350">
    <property type="protein sequence ID" value="KAJ8941833.1"/>
    <property type="molecule type" value="Genomic_DNA"/>
</dbReference>
<sequence length="129" mass="14778">MATYNSFNTTAYEDSYLRPCVCTEEEKVDTPKSFCYSEGTELDRSTADNVEELSENVWFESKPPRLFKTDCKPLITARQIHVTRIVMNGAPKMLGTEEDDRPMTPKVITKVIKKRSAKRFLSTSIIDED</sequence>
<protein>
    <submittedName>
        <fullName evidence="1">Uncharacterized protein</fullName>
    </submittedName>
</protein>
<evidence type="ECO:0000313" key="2">
    <source>
        <dbReference type="Proteomes" id="UP001162162"/>
    </source>
</evidence>
<dbReference type="AlphaFoldDB" id="A0AAV8XU16"/>
<reference evidence="1" key="1">
    <citation type="journal article" date="2023" name="Insect Mol. Biol.">
        <title>Genome sequencing provides insights into the evolution of gene families encoding plant cell wall-degrading enzymes in longhorned beetles.</title>
        <authorList>
            <person name="Shin N.R."/>
            <person name="Okamura Y."/>
            <person name="Kirsch R."/>
            <person name="Pauchet Y."/>
        </authorList>
    </citation>
    <scope>NUCLEOTIDE SEQUENCE</scope>
    <source>
        <strain evidence="1">AMC_N1</strain>
    </source>
</reference>
<comment type="caution">
    <text evidence="1">The sequence shown here is derived from an EMBL/GenBank/DDBJ whole genome shotgun (WGS) entry which is preliminary data.</text>
</comment>